<dbReference type="Pfam" id="PF00400">
    <property type="entry name" value="WD40"/>
    <property type="match status" value="3"/>
</dbReference>
<feature type="transmembrane region" description="Helical" evidence="2">
    <location>
        <begin position="327"/>
        <end position="348"/>
    </location>
</feature>
<feature type="transmembrane region" description="Helical" evidence="2">
    <location>
        <begin position="213"/>
        <end position="232"/>
    </location>
</feature>
<feature type="transmembrane region" description="Helical" evidence="2">
    <location>
        <begin position="253"/>
        <end position="276"/>
    </location>
</feature>
<dbReference type="InterPro" id="IPR013099">
    <property type="entry name" value="K_chnl_dom"/>
</dbReference>
<dbReference type="GO" id="GO:0005886">
    <property type="term" value="C:plasma membrane"/>
    <property type="evidence" value="ECO:0007669"/>
    <property type="project" value="TreeGrafter"/>
</dbReference>
<reference evidence="4" key="1">
    <citation type="submission" date="2021-01" db="EMBL/GenBank/DDBJ databases">
        <authorList>
            <consortium name="Genoscope - CEA"/>
            <person name="William W."/>
        </authorList>
    </citation>
    <scope>NUCLEOTIDE SEQUENCE</scope>
</reference>
<dbReference type="Pfam" id="PF07885">
    <property type="entry name" value="Ion_trans_2"/>
    <property type="match status" value="1"/>
</dbReference>
<dbReference type="PANTHER" id="PTHR10217">
    <property type="entry name" value="VOLTAGE AND LIGAND GATED POTASSIUM CHANNEL"/>
    <property type="match status" value="1"/>
</dbReference>
<dbReference type="SMART" id="SM00320">
    <property type="entry name" value="WD40"/>
    <property type="match status" value="4"/>
</dbReference>
<sequence length="1234" mass="145877">MDQNQNISRCTLIVNDIQSESNNNIDHSIIGIDESITKQVDIIQNMKQKTRFEQTDINISFQNLQSNQTSSISPKQKSFSKLLIYFHSTKYANKMLQLIRPNQKFSRKQFEIISDSASSYKHMKKSQNITTNIVRQHLYLIDFRIKFRMKYRAFKTQLKQLLLRFFSQIPLIEPQSKFKLLWDLLLSVQRVYMIIWMPIVISFHSKEIEQYHSLYIIIACLFFILDVILRAFTICYDKGLPLKDRFELVKRQLTLSTCLELFSIFCGIIMALSFLTQIESPYILEEDGWPRIVLLLFYQQIMNLLQFFDTIQHQLKLSKLSNSFIELLKLVFLILLIQHFCCCIWVVIGEYKQRQDSMNWLKRVEGEPWQIVYLESFYFMSVTMFTVGYGEIVPTNPIEKIFCICYMFLSTMQLSFSVNTIGTILTQIKENNERIRQKMTCINVYMREKQISQSLQYKVREYFNFYWEQEIIQKKNEQSDLIQLLPEELQTNLKIESAQVLLNKCDFFKKFFSQKCLQMLLEKVEFRTYQPGIIIENNDLNIFIIEQGLIEVKQQKKQLCYLKENDYFGHLEMKNNQSSTLQYKTASFCSMLIIPNKGIREVLQENEVDQEQFQKKKDIMYCYVCLDKNHLSNDCSMVHFVPDKEKVIKQYNFIQDQYRDNYQRSRNRHHFSASQDQELILNSAKIYQIENDQIIEQIVPTMFYEQKQQPQQLDEQQNNERFYQSDVSYRQSKYLCKAQASINMLRTQTIDILMNDYGAKEMYEQIKQKYQNIHKYTQQQQKDLQLLYKQLSNKREEDLEICDKMQNQKCNREWNLDNIVKKINRCYRQEHFKAVIEQFQKYMLYPNLYVSLYKRKRVRTQEEEERRNASKSKKKKWKDCTLINIQYKLMNDNRQKDLESPIFSVVCFPDSVLVSLGGGGKKYGLVNSLQLYPKPIYGILKDPIDTLQLGEEIFQRLRLNNKTGLIVGNSDDQCVILKVQDKKIQLITKFQTDRAAKEPCQNDGLFNYQGDSLATGGEDGILKVWNKDYQLKYSVDMKGKIQSLDYHVSNGMLIVATDNEECKILKENHVLHKLDISSNNIHKLQFHSAIFSLDGTTIFTFKNPMRGPSYMTSWRIENDIIKPLKTIKVHGHPVVSTCQSREGMFIGIGCSDGTVKIINSRKLDIESSKQAHELPCTALCFTPDSRFIISGSVDAKYYFLQNNRPQGTFSLLSKFWLFGMLLAYLFIVIRDLFE</sequence>
<feature type="transmembrane region" description="Helical" evidence="2">
    <location>
        <begin position="401"/>
        <end position="425"/>
    </location>
</feature>
<dbReference type="CDD" id="cd00038">
    <property type="entry name" value="CAP_ED"/>
    <property type="match status" value="1"/>
</dbReference>
<keyword evidence="2" id="KW-0472">Membrane</keyword>
<dbReference type="AlphaFoldDB" id="A0A8S1L3N7"/>
<dbReference type="GO" id="GO:0005249">
    <property type="term" value="F:voltage-gated potassium channel activity"/>
    <property type="evidence" value="ECO:0007669"/>
    <property type="project" value="TreeGrafter"/>
</dbReference>
<feature type="transmembrane region" description="Helical" evidence="2">
    <location>
        <begin position="368"/>
        <end position="389"/>
    </location>
</feature>
<dbReference type="OrthoDB" id="287030at2759"/>
<dbReference type="InterPro" id="IPR000595">
    <property type="entry name" value="cNMP-bd_dom"/>
</dbReference>
<dbReference type="PROSITE" id="PS50082">
    <property type="entry name" value="WD_REPEATS_2"/>
    <property type="match status" value="1"/>
</dbReference>
<evidence type="ECO:0000259" key="3">
    <source>
        <dbReference type="PROSITE" id="PS50042"/>
    </source>
</evidence>
<keyword evidence="2" id="KW-0812">Transmembrane</keyword>
<evidence type="ECO:0000256" key="1">
    <source>
        <dbReference type="PROSITE-ProRule" id="PRU00221"/>
    </source>
</evidence>
<dbReference type="GO" id="GO:0042391">
    <property type="term" value="P:regulation of membrane potential"/>
    <property type="evidence" value="ECO:0007669"/>
    <property type="project" value="TreeGrafter"/>
</dbReference>
<name>A0A8S1L3N7_9CILI</name>
<dbReference type="EMBL" id="CAJJDN010000011">
    <property type="protein sequence ID" value="CAD8057234.1"/>
    <property type="molecule type" value="Genomic_DNA"/>
</dbReference>
<feature type="repeat" description="WD" evidence="1">
    <location>
        <begin position="1006"/>
        <end position="1026"/>
    </location>
</feature>
<protein>
    <recommendedName>
        <fullName evidence="3">Cyclic nucleotide-binding domain-containing protein</fullName>
    </recommendedName>
</protein>
<evidence type="ECO:0000313" key="4">
    <source>
        <dbReference type="EMBL" id="CAD8057234.1"/>
    </source>
</evidence>
<comment type="caution">
    <text evidence="4">The sequence shown here is derived from an EMBL/GenBank/DDBJ whole genome shotgun (WGS) entry which is preliminary data.</text>
</comment>
<proteinExistence type="predicted"/>
<evidence type="ECO:0000256" key="2">
    <source>
        <dbReference type="SAM" id="Phobius"/>
    </source>
</evidence>
<gene>
    <name evidence="4" type="ORF">PSON_ATCC_30995.1.T0110077</name>
</gene>
<feature type="transmembrane region" description="Helical" evidence="2">
    <location>
        <begin position="1215"/>
        <end position="1233"/>
    </location>
</feature>
<dbReference type="InterPro" id="IPR050818">
    <property type="entry name" value="KCNH_animal-type"/>
</dbReference>
<dbReference type="PANTHER" id="PTHR10217:SF435">
    <property type="entry name" value="POTASSIUM VOLTAGE-GATED CHANNEL PROTEIN EAG"/>
    <property type="match status" value="1"/>
</dbReference>
<keyword evidence="1" id="KW-0853">WD repeat</keyword>
<evidence type="ECO:0000313" key="5">
    <source>
        <dbReference type="Proteomes" id="UP000692954"/>
    </source>
</evidence>
<dbReference type="InterPro" id="IPR001680">
    <property type="entry name" value="WD40_rpt"/>
</dbReference>
<organism evidence="4 5">
    <name type="scientific">Paramecium sonneborni</name>
    <dbReference type="NCBI Taxonomy" id="65129"/>
    <lineage>
        <taxon>Eukaryota</taxon>
        <taxon>Sar</taxon>
        <taxon>Alveolata</taxon>
        <taxon>Ciliophora</taxon>
        <taxon>Intramacronucleata</taxon>
        <taxon>Oligohymenophorea</taxon>
        <taxon>Peniculida</taxon>
        <taxon>Parameciidae</taxon>
        <taxon>Paramecium</taxon>
    </lineage>
</organism>
<keyword evidence="2" id="KW-1133">Transmembrane helix</keyword>
<dbReference type="PROSITE" id="PS50042">
    <property type="entry name" value="CNMP_BINDING_3"/>
    <property type="match status" value="1"/>
</dbReference>
<dbReference type="Proteomes" id="UP000692954">
    <property type="component" value="Unassembled WGS sequence"/>
</dbReference>
<accession>A0A8S1L3N7</accession>
<feature type="domain" description="Cyclic nucleotide-binding" evidence="3">
    <location>
        <begin position="541"/>
        <end position="603"/>
    </location>
</feature>
<keyword evidence="5" id="KW-1185">Reference proteome</keyword>